<evidence type="ECO:0000256" key="14">
    <source>
        <dbReference type="ARBA" id="ARBA00048403"/>
    </source>
</evidence>
<evidence type="ECO:0000256" key="10">
    <source>
        <dbReference type="ARBA" id="ARBA00023014"/>
    </source>
</evidence>
<sequence>MTALEDSVALMAIEDIGGASVTKKPSAAFSSNLVPEEILNDEELNAAIQQLPTNYNFEIHKTVWRLRRDKVKRVGMQFPEGLMMYACPISDILERFCDVTCVILGDVTYGACCIDDFSAMAAGCDFLLHYGHSCLVPIDVTGIITMYIFVDISVDVKHFIETVRLNFPPQSKLAFVGTVQFLASLSMASKVLADEFQITVPQSRPLSPGELLGCTAPRFVGLKNADDTVTSLDAMVYLADGRFHLEAAMIANPELPAFRYDPYAKSFTREYYEVEEMHSYRKQAIERAKTANHFGIILGTLGRQGSPKVVEKLKTSLTEAGKTFTVVLLSEIMPKKLAMFRHVDACVACPRLSIDWGYSFDKPLLTPYELHVTLDQIAWQAVYPMDFYARGSLGPWTPNHVAAKDNQRTGKRPFVPPHLARRKAAAAAAAAASATTPTTDPAASS</sequence>
<protein>
    <recommendedName>
        <fullName evidence="5">2-(3-amino-3-carboxypropyl)histidine synthase subunit 1</fullName>
        <ecNumber evidence="4">2.5.1.108</ecNumber>
    </recommendedName>
    <alternativeName>
        <fullName evidence="12">Diphthamide biosynthesis protein 1</fullName>
    </alternativeName>
    <alternativeName>
        <fullName evidence="13">Diphtheria toxin resistance protein 1</fullName>
    </alternativeName>
    <alternativeName>
        <fullName evidence="11">S-adenosyl-L-methionine:L-histidine 3-amino-3-carboxypropyltransferase 1</fullName>
    </alternativeName>
</protein>
<evidence type="ECO:0000313" key="15">
    <source>
        <dbReference type="EMBL" id="KCV71464.1"/>
    </source>
</evidence>
<dbReference type="RefSeq" id="XP_009494587.1">
    <property type="nucleotide sequence ID" value="XM_009496312.1"/>
</dbReference>
<evidence type="ECO:0000256" key="11">
    <source>
        <dbReference type="ARBA" id="ARBA00031690"/>
    </source>
</evidence>
<dbReference type="NCBIfam" id="TIGR00322">
    <property type="entry name" value="diphth2_R"/>
    <property type="match status" value="1"/>
</dbReference>
<proteinExistence type="inferred from homology"/>
<evidence type="ECO:0000256" key="1">
    <source>
        <dbReference type="ARBA" id="ARBA00001966"/>
    </source>
</evidence>
<evidence type="ECO:0000256" key="12">
    <source>
        <dbReference type="ARBA" id="ARBA00032574"/>
    </source>
</evidence>
<dbReference type="AlphaFoldDB" id="A0A058ZAP3"/>
<evidence type="ECO:0000256" key="9">
    <source>
        <dbReference type="ARBA" id="ARBA00023004"/>
    </source>
</evidence>
<organism evidence="15">
    <name type="scientific">Fonticula alba</name>
    <name type="common">Slime mold</name>
    <dbReference type="NCBI Taxonomy" id="691883"/>
    <lineage>
        <taxon>Eukaryota</taxon>
        <taxon>Rotosphaerida</taxon>
        <taxon>Fonticulaceae</taxon>
        <taxon>Fonticula</taxon>
    </lineage>
</organism>
<dbReference type="FunFam" id="3.40.50.11850:FF:000001">
    <property type="entry name" value="2-(3-amino-3-carboxypropyl)histidine synthase subunit 1"/>
    <property type="match status" value="1"/>
</dbReference>
<evidence type="ECO:0000256" key="3">
    <source>
        <dbReference type="ARBA" id="ARBA00010173"/>
    </source>
</evidence>
<dbReference type="FunFam" id="3.40.50.11860:FF:000002">
    <property type="entry name" value="2-(3-amino-3-carboxypropyl)histidine synthase subunit 1"/>
    <property type="match status" value="1"/>
</dbReference>
<dbReference type="Gene3D" id="3.40.50.11850">
    <property type="entry name" value="Diphthamide synthesis DPH1/DPH2 domain 2"/>
    <property type="match status" value="1"/>
</dbReference>
<comment type="pathway">
    <text evidence="2">Protein modification; peptidyl-diphthamide biosynthesis.</text>
</comment>
<dbReference type="Proteomes" id="UP000030693">
    <property type="component" value="Unassembled WGS sequence"/>
</dbReference>
<dbReference type="OrthoDB" id="1649088at2759"/>
<dbReference type="InterPro" id="IPR042264">
    <property type="entry name" value="DPH1/DPH2_2"/>
</dbReference>
<evidence type="ECO:0000256" key="2">
    <source>
        <dbReference type="ARBA" id="ARBA00005156"/>
    </source>
</evidence>
<dbReference type="GO" id="GO:0046872">
    <property type="term" value="F:metal ion binding"/>
    <property type="evidence" value="ECO:0007669"/>
    <property type="project" value="UniProtKB-KW"/>
</dbReference>
<dbReference type="SFLD" id="SFLDS00032">
    <property type="entry name" value="Radical_SAM_3-amino-3-carboxyp"/>
    <property type="match status" value="1"/>
</dbReference>
<dbReference type="GO" id="GO:0051536">
    <property type="term" value="F:iron-sulfur cluster binding"/>
    <property type="evidence" value="ECO:0007669"/>
    <property type="project" value="UniProtKB-KW"/>
</dbReference>
<dbReference type="InterPro" id="IPR042265">
    <property type="entry name" value="DPH1/DPH2_3"/>
</dbReference>
<dbReference type="EMBL" id="KB932203">
    <property type="protein sequence ID" value="KCV71464.1"/>
    <property type="molecule type" value="Genomic_DNA"/>
</dbReference>
<dbReference type="GO" id="GO:0017183">
    <property type="term" value="P:protein histidyl modification to diphthamide"/>
    <property type="evidence" value="ECO:0007669"/>
    <property type="project" value="UniProtKB-UniPathway"/>
</dbReference>
<dbReference type="PANTHER" id="PTHR10762">
    <property type="entry name" value="DIPHTHAMIDE BIOSYNTHESIS PROTEIN"/>
    <property type="match status" value="1"/>
</dbReference>
<evidence type="ECO:0000313" key="16">
    <source>
        <dbReference type="Proteomes" id="UP000030693"/>
    </source>
</evidence>
<accession>A0A058ZAP3</accession>
<keyword evidence="16" id="KW-1185">Reference proteome</keyword>
<comment type="similarity">
    <text evidence="3">Belongs to the DPH1/DPH2 family. DPH1 subfamily.</text>
</comment>
<evidence type="ECO:0000256" key="6">
    <source>
        <dbReference type="ARBA" id="ARBA00022679"/>
    </source>
</evidence>
<name>A0A058ZAP3_FONAL</name>
<evidence type="ECO:0000256" key="8">
    <source>
        <dbReference type="ARBA" id="ARBA00022723"/>
    </source>
</evidence>
<dbReference type="eggNOG" id="KOG2648">
    <property type="taxonomic scope" value="Eukaryota"/>
</dbReference>
<gene>
    <name evidence="15" type="ORF">H696_02410</name>
</gene>
<dbReference type="InterPro" id="IPR042263">
    <property type="entry name" value="DPH1/DPH2_1"/>
</dbReference>
<dbReference type="STRING" id="691883.A0A058ZAP3"/>
<dbReference type="GeneID" id="20527135"/>
<dbReference type="FunFam" id="3.40.50.11840:FF:000001">
    <property type="entry name" value="2-(3-amino-3-carboxypropyl)histidine synthase subunit 1"/>
    <property type="match status" value="1"/>
</dbReference>
<dbReference type="Gene3D" id="3.40.50.11840">
    <property type="entry name" value="Diphthamide synthesis DPH1/DPH2 domain 1"/>
    <property type="match status" value="1"/>
</dbReference>
<dbReference type="Pfam" id="PF01866">
    <property type="entry name" value="Diphthamide_syn"/>
    <property type="match status" value="1"/>
</dbReference>
<keyword evidence="8" id="KW-0479">Metal-binding</keyword>
<dbReference type="Gene3D" id="3.40.50.11860">
    <property type="entry name" value="Diphthamide synthesis DPH1/DPH2 domain 3"/>
    <property type="match status" value="1"/>
</dbReference>
<keyword evidence="6" id="KW-0808">Transferase</keyword>
<reference evidence="15" key="1">
    <citation type="submission" date="2013-04" db="EMBL/GenBank/DDBJ databases">
        <title>The Genome Sequence of Fonticula alba ATCC 38817.</title>
        <authorList>
            <consortium name="The Broad Institute Genomics Platform"/>
            <person name="Russ C."/>
            <person name="Cuomo C."/>
            <person name="Burger G."/>
            <person name="Gray M.W."/>
            <person name="Holland P.W.H."/>
            <person name="King N."/>
            <person name="Lang F.B.F."/>
            <person name="Roger A.J."/>
            <person name="Ruiz-Trillo I."/>
            <person name="Brown M."/>
            <person name="Walker B."/>
            <person name="Young S."/>
            <person name="Zeng Q."/>
            <person name="Gargeya S."/>
            <person name="Fitzgerald M."/>
            <person name="Haas B."/>
            <person name="Abouelleil A."/>
            <person name="Allen A.W."/>
            <person name="Alvarado L."/>
            <person name="Arachchi H.M."/>
            <person name="Berlin A.M."/>
            <person name="Chapman S.B."/>
            <person name="Gainer-Dewar J."/>
            <person name="Goldberg J."/>
            <person name="Griggs A."/>
            <person name="Gujja S."/>
            <person name="Hansen M."/>
            <person name="Howarth C."/>
            <person name="Imamovic A."/>
            <person name="Ireland A."/>
            <person name="Larimer J."/>
            <person name="McCowan C."/>
            <person name="Murphy C."/>
            <person name="Pearson M."/>
            <person name="Poon T.W."/>
            <person name="Priest M."/>
            <person name="Roberts A."/>
            <person name="Saif S."/>
            <person name="Shea T."/>
            <person name="Sisk P."/>
            <person name="Sykes S."/>
            <person name="Wortman J."/>
            <person name="Nusbaum C."/>
            <person name="Birren B."/>
        </authorList>
    </citation>
    <scope>NUCLEOTIDE SEQUENCE [LARGE SCALE GENOMIC DNA]</scope>
    <source>
        <strain evidence="15">ATCC 38817</strain>
    </source>
</reference>
<keyword evidence="7" id="KW-0949">S-adenosyl-L-methionine</keyword>
<dbReference type="InterPro" id="IPR016435">
    <property type="entry name" value="DPH1/DPH2"/>
</dbReference>
<evidence type="ECO:0000256" key="5">
    <source>
        <dbReference type="ARBA" id="ARBA00021915"/>
    </source>
</evidence>
<keyword evidence="9" id="KW-0408">Iron</keyword>
<evidence type="ECO:0000256" key="4">
    <source>
        <dbReference type="ARBA" id="ARBA00012221"/>
    </source>
</evidence>
<evidence type="ECO:0000256" key="13">
    <source>
        <dbReference type="ARBA" id="ARBA00032789"/>
    </source>
</evidence>
<dbReference type="EC" id="2.5.1.108" evidence="4"/>
<dbReference type="UniPathway" id="UPA00559"/>
<evidence type="ECO:0000256" key="7">
    <source>
        <dbReference type="ARBA" id="ARBA00022691"/>
    </source>
</evidence>
<comment type="catalytic activity">
    <reaction evidence="14">
        <text>L-histidyl-[translation elongation factor 2] + S-adenosyl-L-methionine = 2-[(3S)-amino-3-carboxypropyl]-L-histidyl-[translation elongation factor 2] + S-methyl-5'-thioadenosine + H(+)</text>
        <dbReference type="Rhea" id="RHEA:36783"/>
        <dbReference type="Rhea" id="RHEA-COMP:9748"/>
        <dbReference type="Rhea" id="RHEA-COMP:9749"/>
        <dbReference type="ChEBI" id="CHEBI:15378"/>
        <dbReference type="ChEBI" id="CHEBI:17509"/>
        <dbReference type="ChEBI" id="CHEBI:29979"/>
        <dbReference type="ChEBI" id="CHEBI:59789"/>
        <dbReference type="ChEBI" id="CHEBI:73995"/>
        <dbReference type="EC" id="2.5.1.108"/>
    </reaction>
</comment>
<dbReference type="PANTHER" id="PTHR10762:SF1">
    <property type="entry name" value="2-(3-AMINO-3-CARBOXYPROPYL)HISTIDINE SYNTHASE SUBUNIT 1"/>
    <property type="match status" value="1"/>
</dbReference>
<dbReference type="GO" id="GO:0090560">
    <property type="term" value="F:2-(3-amino-3-carboxypropyl)histidine synthase activity"/>
    <property type="evidence" value="ECO:0007669"/>
    <property type="project" value="UniProtKB-EC"/>
</dbReference>
<comment type="cofactor">
    <cofactor evidence="1">
        <name>[4Fe-4S] cluster</name>
        <dbReference type="ChEBI" id="CHEBI:49883"/>
    </cofactor>
</comment>
<dbReference type="OMA" id="CNALEGM"/>
<keyword evidence="10" id="KW-0411">Iron-sulfur</keyword>